<feature type="domain" description="MHD1" evidence="2">
    <location>
        <begin position="643"/>
        <end position="767"/>
    </location>
</feature>
<protein>
    <submittedName>
        <fullName evidence="4">WGS project CCBQ000000000 data, contig 00015</fullName>
    </submittedName>
</protein>
<proteinExistence type="predicted"/>
<evidence type="ECO:0000256" key="1">
    <source>
        <dbReference type="SAM" id="MobiDB-lite"/>
    </source>
</evidence>
<dbReference type="PROSITE" id="PS51258">
    <property type="entry name" value="MHD1"/>
    <property type="match status" value="1"/>
</dbReference>
<dbReference type="PROSITE" id="PS51259">
    <property type="entry name" value="MHD2"/>
    <property type="match status" value="1"/>
</dbReference>
<keyword evidence="5" id="KW-1185">Reference proteome</keyword>
<dbReference type="Gene3D" id="1.10.357.50">
    <property type="match status" value="1"/>
</dbReference>
<evidence type="ECO:0000313" key="5">
    <source>
        <dbReference type="Proteomes" id="UP000031516"/>
    </source>
</evidence>
<dbReference type="InterPro" id="IPR014770">
    <property type="entry name" value="Munc13_1"/>
</dbReference>
<reference evidence="4 5" key="1">
    <citation type="submission" date="2014-03" db="EMBL/GenBank/DDBJ databases">
        <title>The genome of Kluyveromyces dobzhanskii.</title>
        <authorList>
            <person name="Nystedt B."/>
            <person name="Astrom S."/>
        </authorList>
    </citation>
    <scope>NUCLEOTIDE SEQUENCE [LARGE SCALE GENOMIC DNA]</scope>
    <source>
        <strain evidence="4 5">CBS 2104</strain>
    </source>
</reference>
<name>A0A0A8LAJ7_9SACH</name>
<dbReference type="PANTHER" id="PTHR47263:SF1">
    <property type="entry name" value="C2 DOMAIN PROTEIN (AFU_ORTHOLOGUE AFUA_7G02350)"/>
    <property type="match status" value="1"/>
</dbReference>
<evidence type="ECO:0000259" key="2">
    <source>
        <dbReference type="PROSITE" id="PS51258"/>
    </source>
</evidence>
<evidence type="ECO:0000259" key="3">
    <source>
        <dbReference type="PROSITE" id="PS51259"/>
    </source>
</evidence>
<feature type="domain" description="MHD2" evidence="3">
    <location>
        <begin position="1116"/>
        <end position="1268"/>
    </location>
</feature>
<evidence type="ECO:0000313" key="4">
    <source>
        <dbReference type="EMBL" id="CDO95944.1"/>
    </source>
</evidence>
<dbReference type="OrthoDB" id="2015333at2759"/>
<organism evidence="4 5">
    <name type="scientific">Kluyveromyces dobzhanskii CBS 2104</name>
    <dbReference type="NCBI Taxonomy" id="1427455"/>
    <lineage>
        <taxon>Eukaryota</taxon>
        <taxon>Fungi</taxon>
        <taxon>Dikarya</taxon>
        <taxon>Ascomycota</taxon>
        <taxon>Saccharomycotina</taxon>
        <taxon>Saccharomycetes</taxon>
        <taxon>Saccharomycetales</taxon>
        <taxon>Saccharomycetaceae</taxon>
        <taxon>Kluyveromyces</taxon>
    </lineage>
</organism>
<gene>
    <name evidence="4" type="ORF">KLDO_g4166</name>
</gene>
<dbReference type="Proteomes" id="UP000031516">
    <property type="component" value="Unassembled WGS sequence"/>
</dbReference>
<dbReference type="PANTHER" id="PTHR47263">
    <property type="entry name" value="ADENYLATE CYCLASE ACTIVATION PROTEIN GIT1"/>
    <property type="match status" value="1"/>
</dbReference>
<feature type="region of interest" description="Disordered" evidence="1">
    <location>
        <begin position="89"/>
        <end position="111"/>
    </location>
</feature>
<dbReference type="Gene3D" id="1.20.58.1100">
    <property type="match status" value="1"/>
</dbReference>
<comment type="caution">
    <text evidence="4">The sequence shown here is derived from an EMBL/GenBank/DDBJ whole genome shotgun (WGS) entry which is preliminary data.</text>
</comment>
<dbReference type="InterPro" id="IPR014772">
    <property type="entry name" value="Munc13_dom-2"/>
</dbReference>
<accession>A0A0A8LAJ7</accession>
<dbReference type="EMBL" id="CCBQ010000045">
    <property type="protein sequence ID" value="CDO95944.1"/>
    <property type="molecule type" value="Genomic_DNA"/>
</dbReference>
<sequence>MQQHRVVSTASSVSTASLGETFQFGTLDKNYSLCDDLDLVYSEVLKVVLLEYINEPRFRRKWRPVSLSNSSPKLRVRSANNDSNARLSTWFSNDSADDNEDDGNRTGSDSVYTKESMKQVLNSLELKLTRVAINQDLVNDAMLRRSLLKFYNDVFLDSQVKNTLQTMATPEDLIILFVKSANKELTKMETEDLKSNLFHQMSRFINILIECSRNCKMGPTYVKRLNAYKGSLKQGNTKKSSPTPMSGNAAALGAEQSNLVDDTLQPTFRLSEITHVKILMPIFEVDELKLQRDVIRLSSLVKNDLYLKELSKYEQIIKKDQAELQAEHFDSEDQYNEWKTVQLKTVKELKEKATNGLSGHNEAGKNSTGDVTLIPNDPRRSFRTLVNLILKHEFTMPQSEPSFSISLDAKFLLSKCLRYWLLDHASCKFTNAVSGSLHLIPKLEFSEGMRLIQYVFNFAETKVSVEAPEQADPLTWNKRDQEQWLSNQVTLFLWMTDEVDQSIGQMFKSSGKGPKLKTLMSTYTALVEHDPVLGAKRFQKCDLYKKQIYKLKKRTFRTVEQRYIQLLRNVPTDKEINIKHLHDLCESILDDIAKVEIKYKPLTNLSTRYDFISIVTRTYATALFRDLKVLMQRINKYNQPIDSDALDTYKLLNELRWKDDPESGSRNRDGSTLESIFYQNLLDFCEKTGDVMKRGCERIVAHETWEPMDKEAEQWYSRSAYDISRLISDTLRLVDQLQWNDLPQLATAYSIILGKASECIVHYARSMEDLIIEDLSIQEDDEQSANRSAADLSLLKEMKSAIQSSKLWNSHWKRQFQGNKKEGASPSTAPVPATGYVISLRSCVCLNNMESIMTMIDDVEKSFQLKGLSEELRAHVTTSNTKVSSEIKGQMWSVVPIAAESIPQVGNKENPQYSLSIVDTKRQHEIYRTLPGGFPGWWDDEELDLELEAKEKMSLALVLWQEKHHSGLQGQRSRRKYKSGNSSGGSGFPVGRCYLDLDMPRDMLKPGNKKAGEGGHEKSLSLPLDTQGRIHVRVSLEVERAEPDCITGKTRRIVAKILSQSLKQVTNRFEPRIQDAFSKKTLASLMSGFRRTTERDTSGHGNGVGNGVGNGEDDIYDSIVPLFEKLNENLTVLAQALPTTLLHQVMLQVWDKILAAADALLLPPVQLASFSSSSLYNAPARTVGTASVWDTAVSGFQKVLQKPSASGTAGSLLEVEIVFMWIDILCKDFFHNDGAGPPLSQLKNGSYQDLMLIASMFDTETRDLKRIVEQDSQPTATPSQSASGSLSQPVVVALRILWARGDHKYVANHAQSRGRSIRAAVAKLRITSGH</sequence>
<dbReference type="InterPro" id="IPR052811">
    <property type="entry name" value="Glucose_resp_signaling"/>
</dbReference>